<dbReference type="Pfam" id="PF05974">
    <property type="entry name" value="DUF892"/>
    <property type="match status" value="1"/>
</dbReference>
<dbReference type="InterPro" id="IPR009078">
    <property type="entry name" value="Ferritin-like_SF"/>
</dbReference>
<dbReference type="EMBL" id="CADCVK010000291">
    <property type="protein sequence ID" value="CAA9487377.1"/>
    <property type="molecule type" value="Genomic_DNA"/>
</dbReference>
<dbReference type="InterPro" id="IPR012347">
    <property type="entry name" value="Ferritin-like"/>
</dbReference>
<accession>A0A6J4S2S9</accession>
<sequence length="168" mass="19031">MTREEGLQRKLVEYIEYVHALEQNILLQLDSLVLNTGDQELVGIFRRHKEETRRQQQRLRERLRALGGPRPVSVGKDLAAIATAQVKGVGDVLRSDKAVQNARDAYATEHVEIAAYEILERLATRAGDEETAAVARENRAEEQAMAERITANWDRFLDLALTEQGLRV</sequence>
<organism evidence="1">
    <name type="scientific">uncultured Rubrobacteraceae bacterium</name>
    <dbReference type="NCBI Taxonomy" id="349277"/>
    <lineage>
        <taxon>Bacteria</taxon>
        <taxon>Bacillati</taxon>
        <taxon>Actinomycetota</taxon>
        <taxon>Rubrobacteria</taxon>
        <taxon>Rubrobacterales</taxon>
        <taxon>Rubrobacteraceae</taxon>
        <taxon>environmental samples</taxon>
    </lineage>
</organism>
<gene>
    <name evidence="1" type="ORF">AVDCRST_MAG12-1886</name>
</gene>
<name>A0A6J4S2S9_9ACTN</name>
<evidence type="ECO:0000313" key="1">
    <source>
        <dbReference type="EMBL" id="CAA9487377.1"/>
    </source>
</evidence>
<proteinExistence type="predicted"/>
<dbReference type="AlphaFoldDB" id="A0A6J4S2S9"/>
<dbReference type="Gene3D" id="1.20.1260.10">
    <property type="match status" value="1"/>
</dbReference>
<protein>
    <submittedName>
        <fullName evidence="1">Uncharacterized protein</fullName>
    </submittedName>
</protein>
<dbReference type="SUPFAM" id="SSF47240">
    <property type="entry name" value="Ferritin-like"/>
    <property type="match status" value="1"/>
</dbReference>
<dbReference type="InterPro" id="IPR010287">
    <property type="entry name" value="DUF892_YciF-like"/>
</dbReference>
<reference evidence="1" key="1">
    <citation type="submission" date="2020-02" db="EMBL/GenBank/DDBJ databases">
        <authorList>
            <person name="Meier V. D."/>
        </authorList>
    </citation>
    <scope>NUCLEOTIDE SEQUENCE</scope>
    <source>
        <strain evidence="1">AVDCRST_MAG12</strain>
    </source>
</reference>